<comment type="caution">
    <text evidence="1">The sequence shown here is derived from an EMBL/GenBank/DDBJ whole genome shotgun (WGS) entry which is preliminary data.</text>
</comment>
<dbReference type="Proteomes" id="UP000075473">
    <property type="component" value="Unassembled WGS sequence"/>
</dbReference>
<reference evidence="1 2" key="1">
    <citation type="submission" date="2015-06" db="EMBL/GenBank/DDBJ databases">
        <title>Improved classification and identification of acetic acid bacteria using matrix-assisted laser desorption/ionization time-of-flight mass spectrometry; Gluconobacter nephelii and Gluconobacter uchimurae are later heterotypic synonyms of Gluconobacter japonicus and Gluconobacter oxydans, respectively.</title>
        <authorList>
            <person name="Li L."/>
            <person name="Cleenwerck I."/>
            <person name="De Vuyst L."/>
            <person name="Vandamme P."/>
        </authorList>
    </citation>
    <scope>NUCLEOTIDE SEQUENCE [LARGE SCALE GENOMIC DNA]</scope>
    <source>
        <strain evidence="1 2">LMG 1625</strain>
    </source>
</reference>
<dbReference type="EMBL" id="LHZA01000089">
    <property type="protein sequence ID" value="KXV01590.1"/>
    <property type="molecule type" value="Genomic_DNA"/>
</dbReference>
<evidence type="ECO:0000313" key="1">
    <source>
        <dbReference type="EMBL" id="KXV01590.1"/>
    </source>
</evidence>
<dbReference type="PATRIC" id="fig|178900.5.peg.1268"/>
<proteinExistence type="predicted"/>
<name>A0A149QWB2_9PROT</name>
<dbReference type="AlphaFoldDB" id="A0A149QWB2"/>
<accession>A0A149QWB2</accession>
<evidence type="ECO:0000313" key="2">
    <source>
        <dbReference type="Proteomes" id="UP000075473"/>
    </source>
</evidence>
<gene>
    <name evidence="1" type="ORF">AD928_01470</name>
</gene>
<protein>
    <submittedName>
        <fullName evidence="1">Uncharacterized protein</fullName>
    </submittedName>
</protein>
<organism evidence="1 2">
    <name type="scientific">Acetobacter cerevisiae</name>
    <dbReference type="NCBI Taxonomy" id="178900"/>
    <lineage>
        <taxon>Bacteria</taxon>
        <taxon>Pseudomonadati</taxon>
        <taxon>Pseudomonadota</taxon>
        <taxon>Alphaproteobacteria</taxon>
        <taxon>Acetobacterales</taxon>
        <taxon>Acetobacteraceae</taxon>
        <taxon>Acetobacter</taxon>
    </lineage>
</organism>
<sequence>MGPRRRYSLSGALYAGYDTEAAQPTSVTGWYDTWTLTSVTNVPAASALIAVSRQDWADTTAFRLPTGRGVEAGKIVDYTPPAPPVPLTTQATSALTAAASSTWANYGAMGVAVPQTWIAYQKALKVIADGTDTTSTALPAEPAV</sequence>